<dbReference type="SUPFAM" id="SSF52949">
    <property type="entry name" value="Macro domain-like"/>
    <property type="match status" value="1"/>
</dbReference>
<dbReference type="OrthoDB" id="6082470at2759"/>
<dbReference type="InterPro" id="IPR043472">
    <property type="entry name" value="Macro_dom-like"/>
</dbReference>
<dbReference type="Proteomes" id="UP000759537">
    <property type="component" value="Unassembled WGS sequence"/>
</dbReference>
<dbReference type="Gene3D" id="3.40.220.10">
    <property type="entry name" value="Leucine Aminopeptidase, subunit E, domain 1"/>
    <property type="match status" value="1"/>
</dbReference>
<proteinExistence type="predicted"/>
<reference evidence="1" key="1">
    <citation type="submission" date="2019-10" db="EMBL/GenBank/DDBJ databases">
        <authorList>
            <consortium name="DOE Joint Genome Institute"/>
            <person name="Kuo A."/>
            <person name="Miyauchi S."/>
            <person name="Kiss E."/>
            <person name="Drula E."/>
            <person name="Kohler A."/>
            <person name="Sanchez-Garcia M."/>
            <person name="Andreopoulos B."/>
            <person name="Barry K.W."/>
            <person name="Bonito G."/>
            <person name="Buee M."/>
            <person name="Carver A."/>
            <person name="Chen C."/>
            <person name="Cichocki N."/>
            <person name="Clum A."/>
            <person name="Culley D."/>
            <person name="Crous P.W."/>
            <person name="Fauchery L."/>
            <person name="Girlanda M."/>
            <person name="Hayes R."/>
            <person name="Keri Z."/>
            <person name="LaButti K."/>
            <person name="Lipzen A."/>
            <person name="Lombard V."/>
            <person name="Magnuson J."/>
            <person name="Maillard F."/>
            <person name="Morin E."/>
            <person name="Murat C."/>
            <person name="Nolan M."/>
            <person name="Ohm R."/>
            <person name="Pangilinan J."/>
            <person name="Pereira M."/>
            <person name="Perotto S."/>
            <person name="Peter M."/>
            <person name="Riley R."/>
            <person name="Sitrit Y."/>
            <person name="Stielow B."/>
            <person name="Szollosi G."/>
            <person name="Zifcakova L."/>
            <person name="Stursova M."/>
            <person name="Spatafora J.W."/>
            <person name="Tedersoo L."/>
            <person name="Vaario L.-M."/>
            <person name="Yamada A."/>
            <person name="Yan M."/>
            <person name="Wang P."/>
            <person name="Xu J."/>
            <person name="Bruns T."/>
            <person name="Baldrian P."/>
            <person name="Vilgalys R."/>
            <person name="Henrissat B."/>
            <person name="Grigoriev I.V."/>
            <person name="Hibbett D."/>
            <person name="Nagy L.G."/>
            <person name="Martin F.M."/>
        </authorList>
    </citation>
    <scope>NUCLEOTIDE SEQUENCE</scope>
    <source>
        <strain evidence="1">Prilba</strain>
    </source>
</reference>
<protein>
    <recommendedName>
        <fullName evidence="3">Macro domain-like protein</fullName>
    </recommendedName>
</protein>
<evidence type="ECO:0000313" key="2">
    <source>
        <dbReference type="Proteomes" id="UP000759537"/>
    </source>
</evidence>
<dbReference type="EMBL" id="WHVB01000009">
    <property type="protein sequence ID" value="KAF8479665.1"/>
    <property type="molecule type" value="Genomic_DNA"/>
</dbReference>
<accession>A0A9P5MVI9</accession>
<gene>
    <name evidence="1" type="ORF">DFH94DRAFT_745066</name>
</gene>
<evidence type="ECO:0000313" key="1">
    <source>
        <dbReference type="EMBL" id="KAF8479665.1"/>
    </source>
</evidence>
<organism evidence="1 2">
    <name type="scientific">Russula ochroleuca</name>
    <dbReference type="NCBI Taxonomy" id="152965"/>
    <lineage>
        <taxon>Eukaryota</taxon>
        <taxon>Fungi</taxon>
        <taxon>Dikarya</taxon>
        <taxon>Basidiomycota</taxon>
        <taxon>Agaricomycotina</taxon>
        <taxon>Agaricomycetes</taxon>
        <taxon>Russulales</taxon>
        <taxon>Russulaceae</taxon>
        <taxon>Russula</taxon>
    </lineage>
</organism>
<sequence>MPAPDWELPHFILISPARADSGSTPSIREESLVKAWMQAITTLPSNLQTHFTVLEGKLSSLPPDRLRCDCVVSPANSFGIMDGGYDLALSLAFQGQGTDGTKTLSRHVQRALGARWHGYLPPGSCLITSLPSASDVKDGGGDRNPFGASCIAVLPTMRYPVDVRWHLDLVYNAVWSLLVELERWNAEAGVRNSTSTHDGPDTKTTRRTIERVLMTGLGTGYGKISAARCAQQMILAIKHFARGGVPEDAEWANVDSLIKEVNATLEL</sequence>
<reference evidence="1" key="2">
    <citation type="journal article" date="2020" name="Nat. Commun.">
        <title>Large-scale genome sequencing of mycorrhizal fungi provides insights into the early evolution of symbiotic traits.</title>
        <authorList>
            <person name="Miyauchi S."/>
            <person name="Kiss E."/>
            <person name="Kuo A."/>
            <person name="Drula E."/>
            <person name="Kohler A."/>
            <person name="Sanchez-Garcia M."/>
            <person name="Morin E."/>
            <person name="Andreopoulos B."/>
            <person name="Barry K.W."/>
            <person name="Bonito G."/>
            <person name="Buee M."/>
            <person name="Carver A."/>
            <person name="Chen C."/>
            <person name="Cichocki N."/>
            <person name="Clum A."/>
            <person name="Culley D."/>
            <person name="Crous P.W."/>
            <person name="Fauchery L."/>
            <person name="Girlanda M."/>
            <person name="Hayes R.D."/>
            <person name="Keri Z."/>
            <person name="LaButti K."/>
            <person name="Lipzen A."/>
            <person name="Lombard V."/>
            <person name="Magnuson J."/>
            <person name="Maillard F."/>
            <person name="Murat C."/>
            <person name="Nolan M."/>
            <person name="Ohm R.A."/>
            <person name="Pangilinan J."/>
            <person name="Pereira M.F."/>
            <person name="Perotto S."/>
            <person name="Peter M."/>
            <person name="Pfister S."/>
            <person name="Riley R."/>
            <person name="Sitrit Y."/>
            <person name="Stielow J.B."/>
            <person name="Szollosi G."/>
            <person name="Zifcakova L."/>
            <person name="Stursova M."/>
            <person name="Spatafora J.W."/>
            <person name="Tedersoo L."/>
            <person name="Vaario L.M."/>
            <person name="Yamada A."/>
            <person name="Yan M."/>
            <person name="Wang P."/>
            <person name="Xu J."/>
            <person name="Bruns T."/>
            <person name="Baldrian P."/>
            <person name="Vilgalys R."/>
            <person name="Dunand C."/>
            <person name="Henrissat B."/>
            <person name="Grigoriev I.V."/>
            <person name="Hibbett D."/>
            <person name="Nagy L.G."/>
            <person name="Martin F.M."/>
        </authorList>
    </citation>
    <scope>NUCLEOTIDE SEQUENCE</scope>
    <source>
        <strain evidence="1">Prilba</strain>
    </source>
</reference>
<keyword evidence="2" id="KW-1185">Reference proteome</keyword>
<comment type="caution">
    <text evidence="1">The sequence shown here is derived from an EMBL/GenBank/DDBJ whole genome shotgun (WGS) entry which is preliminary data.</text>
</comment>
<name>A0A9P5MVI9_9AGAM</name>
<evidence type="ECO:0008006" key="3">
    <source>
        <dbReference type="Google" id="ProtNLM"/>
    </source>
</evidence>
<dbReference type="AlphaFoldDB" id="A0A9P5MVI9"/>